<dbReference type="Gene3D" id="3.30.530.20">
    <property type="match status" value="1"/>
</dbReference>
<dbReference type="InterPro" id="IPR019587">
    <property type="entry name" value="Polyketide_cyclase/dehydratase"/>
</dbReference>
<gene>
    <name evidence="1" type="ORF">ACFO8M_26075</name>
</gene>
<dbReference type="InterPro" id="IPR023393">
    <property type="entry name" value="START-like_dom_sf"/>
</dbReference>
<dbReference type="Proteomes" id="UP001595712">
    <property type="component" value="Unassembled WGS sequence"/>
</dbReference>
<evidence type="ECO:0000313" key="2">
    <source>
        <dbReference type="Proteomes" id="UP001595712"/>
    </source>
</evidence>
<organism evidence="1 2">
    <name type="scientific">Glycomyces rhizosphaerae</name>
    <dbReference type="NCBI Taxonomy" id="2054422"/>
    <lineage>
        <taxon>Bacteria</taxon>
        <taxon>Bacillati</taxon>
        <taxon>Actinomycetota</taxon>
        <taxon>Actinomycetes</taxon>
        <taxon>Glycomycetales</taxon>
        <taxon>Glycomycetaceae</taxon>
        <taxon>Glycomyces</taxon>
    </lineage>
</organism>
<dbReference type="SUPFAM" id="SSF55961">
    <property type="entry name" value="Bet v1-like"/>
    <property type="match status" value="1"/>
</dbReference>
<comment type="caution">
    <text evidence="1">The sequence shown here is derived from an EMBL/GenBank/DDBJ whole genome shotgun (WGS) entry which is preliminary data.</text>
</comment>
<keyword evidence="2" id="KW-1185">Reference proteome</keyword>
<protein>
    <submittedName>
        <fullName evidence="1">SRPBCC family protein</fullName>
    </submittedName>
</protein>
<accession>A0ABV7Q915</accession>
<reference evidence="2" key="1">
    <citation type="journal article" date="2019" name="Int. J. Syst. Evol. Microbiol.">
        <title>The Global Catalogue of Microorganisms (GCM) 10K type strain sequencing project: providing services to taxonomists for standard genome sequencing and annotation.</title>
        <authorList>
            <consortium name="The Broad Institute Genomics Platform"/>
            <consortium name="The Broad Institute Genome Sequencing Center for Infectious Disease"/>
            <person name="Wu L."/>
            <person name="Ma J."/>
        </authorList>
    </citation>
    <scope>NUCLEOTIDE SEQUENCE [LARGE SCALE GENOMIC DNA]</scope>
    <source>
        <strain evidence="2">CGMCC 4.7396</strain>
    </source>
</reference>
<dbReference type="RefSeq" id="WP_387980953.1">
    <property type="nucleotide sequence ID" value="NZ_JBHRWO010000022.1"/>
</dbReference>
<evidence type="ECO:0000313" key="1">
    <source>
        <dbReference type="EMBL" id="MFC3495964.1"/>
    </source>
</evidence>
<name>A0ABV7Q915_9ACTN</name>
<dbReference type="EMBL" id="JBHRWO010000022">
    <property type="protein sequence ID" value="MFC3495964.1"/>
    <property type="molecule type" value="Genomic_DNA"/>
</dbReference>
<dbReference type="Pfam" id="PF10604">
    <property type="entry name" value="Polyketide_cyc2"/>
    <property type="match status" value="1"/>
</dbReference>
<proteinExistence type="predicted"/>
<sequence>MSTPETRTTPTNPALYTGPDLDTLLAEYATEGRVDDQAPTQAAGAITIEAEPEQVWGLLADVTRWPEIRADIHDAETSGPAAAGRVFTWSAGPNRVESSFGAVEPGRLLTYVSAAPGATFASVYRFEAEAPGRTLLTCRESLAGPVAAELVTSAVLQHGVDTWLAGIKMLAEAS</sequence>